<evidence type="ECO:0000313" key="2">
    <source>
        <dbReference type="Proteomes" id="UP000324800"/>
    </source>
</evidence>
<protein>
    <submittedName>
        <fullName evidence="1">Uncharacterized protein</fullName>
    </submittedName>
</protein>
<dbReference type="AlphaFoldDB" id="A0A5J4WJV2"/>
<gene>
    <name evidence="1" type="ORF">EZS28_009868</name>
</gene>
<comment type="caution">
    <text evidence="1">The sequence shown here is derived from an EMBL/GenBank/DDBJ whole genome shotgun (WGS) entry which is preliminary data.</text>
</comment>
<reference evidence="1 2" key="1">
    <citation type="submission" date="2019-03" db="EMBL/GenBank/DDBJ databases">
        <title>Single cell metagenomics reveals metabolic interactions within the superorganism composed of flagellate Streblomastix strix and complex community of Bacteroidetes bacteria on its surface.</title>
        <authorList>
            <person name="Treitli S.C."/>
            <person name="Kolisko M."/>
            <person name="Husnik F."/>
            <person name="Keeling P."/>
            <person name="Hampl V."/>
        </authorList>
    </citation>
    <scope>NUCLEOTIDE SEQUENCE [LARGE SCALE GENOMIC DNA]</scope>
    <source>
        <strain evidence="1">ST1C</strain>
    </source>
</reference>
<organism evidence="1 2">
    <name type="scientific">Streblomastix strix</name>
    <dbReference type="NCBI Taxonomy" id="222440"/>
    <lineage>
        <taxon>Eukaryota</taxon>
        <taxon>Metamonada</taxon>
        <taxon>Preaxostyla</taxon>
        <taxon>Oxymonadida</taxon>
        <taxon>Streblomastigidae</taxon>
        <taxon>Streblomastix</taxon>
    </lineage>
</organism>
<accession>A0A5J4WJV2</accession>
<evidence type="ECO:0000313" key="1">
    <source>
        <dbReference type="EMBL" id="KAA6394605.1"/>
    </source>
</evidence>
<proteinExistence type="predicted"/>
<sequence>MLTISICTAGGSGEEQDEEIRIGLFYMFCFLISLHKGKKYPTYLPPLPLLAKTCIEQIEEEGGHEEVDALLNNKGREMHIKVQAIGTYGYILNFFVDQSNTLSWWYNQGA</sequence>
<name>A0A5J4WJV2_9EUKA</name>
<dbReference type="Proteomes" id="UP000324800">
    <property type="component" value="Unassembled WGS sequence"/>
</dbReference>
<dbReference type="EMBL" id="SNRW01001902">
    <property type="protein sequence ID" value="KAA6394605.1"/>
    <property type="molecule type" value="Genomic_DNA"/>
</dbReference>